<evidence type="ECO:0000313" key="3">
    <source>
        <dbReference type="Proteomes" id="UP000286701"/>
    </source>
</evidence>
<reference evidence="2 3" key="1">
    <citation type="submission" date="2019-01" db="EMBL/GenBank/DDBJ databases">
        <title>Mucilaginibacter antarcticum sp. nov., isolated from antarctic soil.</title>
        <authorList>
            <person name="Yan Y.-Q."/>
            <person name="Du Z.-J."/>
        </authorList>
    </citation>
    <scope>NUCLEOTIDE SEQUENCE [LARGE SCALE GENOMIC DNA]</scope>
    <source>
        <strain evidence="2 3">F01003</strain>
    </source>
</reference>
<dbReference type="OrthoDB" id="681025at2"/>
<sequence length="118" mass="13737">MARPKVVQEQKRIYRYVIRLNEKEQQKFMAAAEISGVEVYKLLRTKLLTGRFPEAKIARVDLGVYLELKKIGVNVNQIAKQVNAGKLPFEIRKILLQLQEQQHLIIKVLLHDSNSEDR</sequence>
<dbReference type="RefSeq" id="WP_128535664.1">
    <property type="nucleotide sequence ID" value="NZ_SBIW01000011.1"/>
</dbReference>
<dbReference type="Proteomes" id="UP000286701">
    <property type="component" value="Unassembled WGS sequence"/>
</dbReference>
<feature type="domain" description="Bacterial mobilisation" evidence="1">
    <location>
        <begin position="67"/>
        <end position="98"/>
    </location>
</feature>
<keyword evidence="3" id="KW-1185">Reference proteome</keyword>
<evidence type="ECO:0000313" key="2">
    <source>
        <dbReference type="EMBL" id="RWY48317.1"/>
    </source>
</evidence>
<evidence type="ECO:0000259" key="1">
    <source>
        <dbReference type="Pfam" id="PF05713"/>
    </source>
</evidence>
<accession>A0A3S3V937</accession>
<organism evidence="2 3">
    <name type="scientific">Mucilaginibacter gilvus</name>
    <dbReference type="NCBI Taxonomy" id="2305909"/>
    <lineage>
        <taxon>Bacteria</taxon>
        <taxon>Pseudomonadati</taxon>
        <taxon>Bacteroidota</taxon>
        <taxon>Sphingobacteriia</taxon>
        <taxon>Sphingobacteriales</taxon>
        <taxon>Sphingobacteriaceae</taxon>
        <taxon>Mucilaginibacter</taxon>
    </lineage>
</organism>
<comment type="caution">
    <text evidence="2">The sequence shown here is derived from an EMBL/GenBank/DDBJ whole genome shotgun (WGS) entry which is preliminary data.</text>
</comment>
<dbReference type="InterPro" id="IPR008687">
    <property type="entry name" value="MobC"/>
</dbReference>
<name>A0A3S3V937_9SPHI</name>
<dbReference type="EMBL" id="SBIW01000011">
    <property type="protein sequence ID" value="RWY48317.1"/>
    <property type="molecule type" value="Genomic_DNA"/>
</dbReference>
<proteinExistence type="predicted"/>
<gene>
    <name evidence="2" type="primary">mobC</name>
    <name evidence="2" type="ORF">EPL05_19430</name>
</gene>
<protein>
    <submittedName>
        <fullName evidence="2">Plasmid mobilization relaxosome protein MobC</fullName>
    </submittedName>
</protein>
<dbReference type="Pfam" id="PF05713">
    <property type="entry name" value="MobC"/>
    <property type="match status" value="1"/>
</dbReference>
<dbReference type="AlphaFoldDB" id="A0A3S3V937"/>